<organism evidence="3 4">
    <name type="scientific">Phlebiopsis gigantea (strain 11061_1 CR5-6)</name>
    <name type="common">White-rot fungus</name>
    <name type="synonym">Peniophora gigantea</name>
    <dbReference type="NCBI Taxonomy" id="745531"/>
    <lineage>
        <taxon>Eukaryota</taxon>
        <taxon>Fungi</taxon>
        <taxon>Dikarya</taxon>
        <taxon>Basidiomycota</taxon>
        <taxon>Agaricomycotina</taxon>
        <taxon>Agaricomycetes</taxon>
        <taxon>Polyporales</taxon>
        <taxon>Phanerochaetaceae</taxon>
        <taxon>Phlebiopsis</taxon>
    </lineage>
</organism>
<dbReference type="SUPFAM" id="SSF52799">
    <property type="entry name" value="(Phosphotyrosine protein) phosphatases II"/>
    <property type="match status" value="1"/>
</dbReference>
<dbReference type="InterPro" id="IPR050561">
    <property type="entry name" value="PTP"/>
</dbReference>
<dbReference type="Pfam" id="PF22784">
    <property type="entry name" value="PTP-SAK"/>
    <property type="match status" value="1"/>
</dbReference>
<evidence type="ECO:0000313" key="4">
    <source>
        <dbReference type="Proteomes" id="UP000053257"/>
    </source>
</evidence>
<evidence type="ECO:0000259" key="2">
    <source>
        <dbReference type="PROSITE" id="PS50056"/>
    </source>
</evidence>
<dbReference type="InterPro" id="IPR000387">
    <property type="entry name" value="Tyr_Pase_dom"/>
</dbReference>
<name>A0A0C3NSU5_PHLG1</name>
<dbReference type="Proteomes" id="UP000053257">
    <property type="component" value="Unassembled WGS sequence"/>
</dbReference>
<keyword evidence="4" id="KW-1185">Reference proteome</keyword>
<dbReference type="PROSITE" id="PS50056">
    <property type="entry name" value="TYR_PHOSPHATASE_2"/>
    <property type="match status" value="1"/>
</dbReference>
<reference evidence="3 4" key="1">
    <citation type="journal article" date="2014" name="PLoS Genet.">
        <title>Analysis of the Phlebiopsis gigantea genome, transcriptome and secretome provides insight into its pioneer colonization strategies of wood.</title>
        <authorList>
            <person name="Hori C."/>
            <person name="Ishida T."/>
            <person name="Igarashi K."/>
            <person name="Samejima M."/>
            <person name="Suzuki H."/>
            <person name="Master E."/>
            <person name="Ferreira P."/>
            <person name="Ruiz-Duenas F.J."/>
            <person name="Held B."/>
            <person name="Canessa P."/>
            <person name="Larrondo L.F."/>
            <person name="Schmoll M."/>
            <person name="Druzhinina I.S."/>
            <person name="Kubicek C.P."/>
            <person name="Gaskell J.A."/>
            <person name="Kersten P."/>
            <person name="St John F."/>
            <person name="Glasner J."/>
            <person name="Sabat G."/>
            <person name="Splinter BonDurant S."/>
            <person name="Syed K."/>
            <person name="Yadav J."/>
            <person name="Mgbeahuruike A.C."/>
            <person name="Kovalchuk A."/>
            <person name="Asiegbu F.O."/>
            <person name="Lackner G."/>
            <person name="Hoffmeister D."/>
            <person name="Rencoret J."/>
            <person name="Gutierrez A."/>
            <person name="Sun H."/>
            <person name="Lindquist E."/>
            <person name="Barry K."/>
            <person name="Riley R."/>
            <person name="Grigoriev I.V."/>
            <person name="Henrissat B."/>
            <person name="Kues U."/>
            <person name="Berka R.M."/>
            <person name="Martinez A.T."/>
            <person name="Covert S.F."/>
            <person name="Blanchette R.A."/>
            <person name="Cullen D."/>
        </authorList>
    </citation>
    <scope>NUCLEOTIDE SEQUENCE [LARGE SCALE GENOMIC DNA]</scope>
    <source>
        <strain evidence="3 4">11061_1 CR5-6</strain>
    </source>
</reference>
<dbReference type="HOGENOM" id="CLU_082172_0_0_1"/>
<dbReference type="OrthoDB" id="266663at2759"/>
<dbReference type="InterPro" id="IPR029021">
    <property type="entry name" value="Prot-tyrosine_phosphatase-like"/>
</dbReference>
<dbReference type="STRING" id="745531.A0A0C3NSU5"/>
<dbReference type="Gene3D" id="3.90.190.10">
    <property type="entry name" value="Protein tyrosine phosphatase superfamily"/>
    <property type="match status" value="1"/>
</dbReference>
<accession>A0A0C3NSU5</accession>
<feature type="domain" description="Tyrosine specific protein phosphatases" evidence="2">
    <location>
        <begin position="107"/>
        <end position="138"/>
    </location>
</feature>
<dbReference type="PANTHER" id="PTHR23339">
    <property type="entry name" value="TYROSINE SPECIFIC PROTEIN PHOSPHATASE AND DUAL SPECIFICITY PROTEIN PHOSPHATASE"/>
    <property type="match status" value="1"/>
</dbReference>
<evidence type="ECO:0000256" key="1">
    <source>
        <dbReference type="ARBA" id="ARBA00022801"/>
    </source>
</evidence>
<keyword evidence="1" id="KW-0378">Hydrolase</keyword>
<gene>
    <name evidence="3" type="ORF">PHLGIDRAFT_104526</name>
</gene>
<sequence length="245" mass="27093">MRRSQGTTASPPQKLGNLYLSSCPGKKVRLNGPVNGRSGVCRDLMQDLRRIRELGVGCVVCCLDDEELQYLGAPWEEYSRTADELGLDVLRIPTPEGLAPIDPAYLDGYLDRLIQAYTLRGTPILVHCRGGVGRAGLVACCWALKLGLCGWIETQPSCPSRLAFTAPEDLSESPPLDESGGGVRRDTLQLVERVITLVRRRRSYKAVETFEQVKFLVDYVELLRKKSRTGAVTVGSVMDRDIRAQ</sequence>
<protein>
    <recommendedName>
        <fullName evidence="2">Tyrosine specific protein phosphatases domain-containing protein</fullName>
    </recommendedName>
</protein>
<proteinExistence type="predicted"/>
<dbReference type="GO" id="GO:0016791">
    <property type="term" value="F:phosphatase activity"/>
    <property type="evidence" value="ECO:0007669"/>
    <property type="project" value="UniProtKB-ARBA"/>
</dbReference>
<dbReference type="AlphaFoldDB" id="A0A0C3NSU5"/>
<evidence type="ECO:0000313" key="3">
    <source>
        <dbReference type="EMBL" id="KIP08284.1"/>
    </source>
</evidence>
<dbReference type="EMBL" id="KN840482">
    <property type="protein sequence ID" value="KIP08284.1"/>
    <property type="molecule type" value="Genomic_DNA"/>
</dbReference>
<dbReference type="InterPro" id="IPR057023">
    <property type="entry name" value="PTP-SAK"/>
</dbReference>